<keyword evidence="1" id="KW-0812">Transmembrane</keyword>
<accession>A0A0H3FDD5</accession>
<evidence type="ECO:0000313" key="2">
    <source>
        <dbReference type="EMBL" id="ADW75264.1"/>
    </source>
</evidence>
<reference evidence="2 3" key="2">
    <citation type="journal article" date="2012" name="J. Bacteriol.">
        <title>Complete Genome Sequence of Rahnella sp. Strain Y9602, a Gammaproteobacterium Isolate from Metal- and Radionuclide-Contaminated Soil.</title>
        <authorList>
            <person name="Martinez R.J."/>
            <person name="Bruce D."/>
            <person name="Detter C."/>
            <person name="Goodwin L.A."/>
            <person name="Han J."/>
            <person name="Han C.S."/>
            <person name="Held B."/>
            <person name="Land M.L."/>
            <person name="Mikhailova N."/>
            <person name="Nolan M."/>
            <person name="Pennacchio L."/>
            <person name="Pitluck S."/>
            <person name="Tapia R."/>
            <person name="Woyke T."/>
            <person name="Sobecky P.A."/>
        </authorList>
    </citation>
    <scope>NUCLEOTIDE SEQUENCE [LARGE SCALE GENOMIC DNA]</scope>
    <source>
        <strain evidence="2 3">Y9602</strain>
    </source>
</reference>
<keyword evidence="1" id="KW-1133">Transmembrane helix</keyword>
<proteinExistence type="predicted"/>
<keyword evidence="1" id="KW-0472">Membrane</keyword>
<dbReference type="AlphaFoldDB" id="A0A0H3FDD5"/>
<organism evidence="2 3">
    <name type="scientific">Rahnella sp. (strain Y9602)</name>
    <dbReference type="NCBI Taxonomy" id="2703885"/>
    <lineage>
        <taxon>Bacteria</taxon>
        <taxon>Pseudomonadati</taxon>
        <taxon>Pseudomonadota</taxon>
        <taxon>Gammaproteobacteria</taxon>
        <taxon>Enterobacterales</taxon>
        <taxon>Yersiniaceae</taxon>
        <taxon>Rahnella</taxon>
    </lineage>
</organism>
<dbReference type="KEGG" id="rah:Rahaq_3674"/>
<evidence type="ECO:0000256" key="1">
    <source>
        <dbReference type="SAM" id="Phobius"/>
    </source>
</evidence>
<dbReference type="eggNOG" id="ENOG5031S88">
    <property type="taxonomic scope" value="Bacteria"/>
</dbReference>
<evidence type="ECO:0008006" key="4">
    <source>
        <dbReference type="Google" id="ProtNLM"/>
    </source>
</evidence>
<protein>
    <recommendedName>
        <fullName evidence="4">Zinc-ribbon domain-containing protein</fullName>
    </recommendedName>
</protein>
<evidence type="ECO:0000313" key="3">
    <source>
        <dbReference type="Proteomes" id="UP000007257"/>
    </source>
</evidence>
<gene>
    <name evidence="2" type="ordered locus">Rahaq_3674</name>
</gene>
<name>A0A0H3FDD5_RAHSY</name>
<sequence>MKSNHVDEHATCGFCDSKLKENSTLCPYCGAEIIMAYIDRPTRKLILYLRIILIFISALLILLLYQNYNFVNLSVILAIPLFLLAWVMPWLFFRIKNKDNYIWRKKNPLI</sequence>
<feature type="transmembrane region" description="Helical" evidence="1">
    <location>
        <begin position="71"/>
        <end position="93"/>
    </location>
</feature>
<reference evidence="3" key="1">
    <citation type="submission" date="2011-01" db="EMBL/GenBank/DDBJ databases">
        <title>Complete sequence of chromosome of Rahnella sp. Y9602.</title>
        <authorList>
            <consortium name="US DOE Joint Genome Institute"/>
            <person name="Lucas S."/>
            <person name="Copeland A."/>
            <person name="Lapidus A."/>
            <person name="Cheng J.-F."/>
            <person name="Goodwin L."/>
            <person name="Pitluck S."/>
            <person name="Lu M."/>
            <person name="Detter J.C."/>
            <person name="Han C."/>
            <person name="Tapia R."/>
            <person name="Land M."/>
            <person name="Hauser L."/>
            <person name="Kyrpides N."/>
            <person name="Ivanova N."/>
            <person name="Ovchinnikova G."/>
            <person name="Pagani I."/>
            <person name="Sobecky P.A."/>
            <person name="Martinez R.J."/>
            <person name="Woyke T."/>
        </authorList>
    </citation>
    <scope>NUCLEOTIDE SEQUENCE [LARGE SCALE GENOMIC DNA]</scope>
    <source>
        <strain evidence="3">Y9602</strain>
    </source>
</reference>
<dbReference type="EMBL" id="CP002505">
    <property type="protein sequence ID" value="ADW75264.1"/>
    <property type="molecule type" value="Genomic_DNA"/>
</dbReference>
<dbReference type="Proteomes" id="UP000007257">
    <property type="component" value="Chromosome"/>
</dbReference>
<dbReference type="HOGENOM" id="CLU_173320_0_0_6"/>
<feature type="transmembrane region" description="Helical" evidence="1">
    <location>
        <begin position="45"/>
        <end position="65"/>
    </location>
</feature>
<dbReference type="OrthoDB" id="6506685at2"/>